<evidence type="ECO:0000256" key="4">
    <source>
        <dbReference type="ARBA" id="ARBA00022989"/>
    </source>
</evidence>
<evidence type="ECO:0000256" key="2">
    <source>
        <dbReference type="ARBA" id="ARBA00022475"/>
    </source>
</evidence>
<proteinExistence type="inferred from homology"/>
<comment type="caution">
    <text evidence="8">The sequence shown here is derived from an EMBL/GenBank/DDBJ whole genome shotgun (WGS) entry which is preliminary data.</text>
</comment>
<dbReference type="Gene3D" id="1.10.3730.20">
    <property type="match status" value="1"/>
</dbReference>
<evidence type="ECO:0000256" key="5">
    <source>
        <dbReference type="ARBA" id="ARBA00023136"/>
    </source>
</evidence>
<keyword evidence="4 7" id="KW-1133">Transmembrane helix</keyword>
<gene>
    <name evidence="8" type="ORF">ACFQ3W_17435</name>
</gene>
<keyword evidence="2" id="KW-1003">Cell membrane</keyword>
<dbReference type="PANTHER" id="PTHR30561">
    <property type="entry name" value="SMR FAMILY PROTON-DEPENDENT DRUG EFFLUX TRANSPORTER SUGE"/>
    <property type="match status" value="1"/>
</dbReference>
<feature type="transmembrane region" description="Helical" evidence="7">
    <location>
        <begin position="28"/>
        <end position="45"/>
    </location>
</feature>
<accession>A0ABW3S1Q8</accession>
<dbReference type="PANTHER" id="PTHR30561:SF7">
    <property type="entry name" value="GUANIDINIUM EFFLUX SYSTEM SUBUNIT GDNC-RELATED"/>
    <property type="match status" value="1"/>
</dbReference>
<comment type="similarity">
    <text evidence="6">Belongs to the drug/metabolite transporter (DMT) superfamily. Small multidrug resistance (SMR) (TC 2.A.7.1) family.</text>
</comment>
<keyword evidence="9" id="KW-1185">Reference proteome</keyword>
<protein>
    <submittedName>
        <fullName evidence="8">DMT family transporter</fullName>
    </submittedName>
</protein>
<feature type="transmembrane region" description="Helical" evidence="7">
    <location>
        <begin position="5"/>
        <end position="22"/>
    </location>
</feature>
<evidence type="ECO:0000256" key="3">
    <source>
        <dbReference type="ARBA" id="ARBA00022692"/>
    </source>
</evidence>
<feature type="transmembrane region" description="Helical" evidence="7">
    <location>
        <begin position="83"/>
        <end position="102"/>
    </location>
</feature>
<dbReference type="InterPro" id="IPR045324">
    <property type="entry name" value="Small_multidrug_res"/>
</dbReference>
<dbReference type="EMBL" id="JBHTLM010000013">
    <property type="protein sequence ID" value="MFD1178075.1"/>
    <property type="molecule type" value="Genomic_DNA"/>
</dbReference>
<sequence length="113" mass="12025">MNRHWLSVIAAGILEVIWVTGLKHSSSILEWGITLLAIIISFVVLTNASKHLPVGTVYAVFTGIGTAGTVLIEIIIFGEPFSFIKIVLIVILLSGVIGLKLVTGEQAESKGEA</sequence>
<name>A0ABW3S1Q8_9BACL</name>
<dbReference type="InterPro" id="IPR000390">
    <property type="entry name" value="Small_drug/metabolite_transptr"/>
</dbReference>
<evidence type="ECO:0000256" key="7">
    <source>
        <dbReference type="SAM" id="Phobius"/>
    </source>
</evidence>
<dbReference type="Proteomes" id="UP001597262">
    <property type="component" value="Unassembled WGS sequence"/>
</dbReference>
<reference evidence="9" key="1">
    <citation type="journal article" date="2019" name="Int. J. Syst. Evol. Microbiol.">
        <title>The Global Catalogue of Microorganisms (GCM) 10K type strain sequencing project: providing services to taxonomists for standard genome sequencing and annotation.</title>
        <authorList>
            <consortium name="The Broad Institute Genomics Platform"/>
            <consortium name="The Broad Institute Genome Sequencing Center for Infectious Disease"/>
            <person name="Wu L."/>
            <person name="Ma J."/>
        </authorList>
    </citation>
    <scope>NUCLEOTIDE SEQUENCE [LARGE SCALE GENOMIC DNA]</scope>
    <source>
        <strain evidence="9">CCUG 59189</strain>
    </source>
</reference>
<evidence type="ECO:0000313" key="9">
    <source>
        <dbReference type="Proteomes" id="UP001597262"/>
    </source>
</evidence>
<evidence type="ECO:0000313" key="8">
    <source>
        <dbReference type="EMBL" id="MFD1178075.1"/>
    </source>
</evidence>
<organism evidence="8 9">
    <name type="scientific">Paenibacillus puldeungensis</name>
    <dbReference type="NCBI Taxonomy" id="696536"/>
    <lineage>
        <taxon>Bacteria</taxon>
        <taxon>Bacillati</taxon>
        <taxon>Bacillota</taxon>
        <taxon>Bacilli</taxon>
        <taxon>Bacillales</taxon>
        <taxon>Paenibacillaceae</taxon>
        <taxon>Paenibacillus</taxon>
    </lineage>
</organism>
<keyword evidence="3 6" id="KW-0812">Transmembrane</keyword>
<dbReference type="SUPFAM" id="SSF103481">
    <property type="entry name" value="Multidrug resistance efflux transporter EmrE"/>
    <property type="match status" value="1"/>
</dbReference>
<comment type="subcellular location">
    <subcellularLocation>
        <location evidence="1 6">Cell membrane</location>
        <topology evidence="1 6">Multi-pass membrane protein</topology>
    </subcellularLocation>
</comment>
<evidence type="ECO:0000256" key="1">
    <source>
        <dbReference type="ARBA" id="ARBA00004651"/>
    </source>
</evidence>
<dbReference type="Pfam" id="PF00893">
    <property type="entry name" value="Multi_Drug_Res"/>
    <property type="match status" value="1"/>
</dbReference>
<feature type="transmembrane region" description="Helical" evidence="7">
    <location>
        <begin position="57"/>
        <end position="77"/>
    </location>
</feature>
<dbReference type="RefSeq" id="WP_379320519.1">
    <property type="nucleotide sequence ID" value="NZ_JBHTLM010000013.1"/>
</dbReference>
<keyword evidence="5 7" id="KW-0472">Membrane</keyword>
<dbReference type="InterPro" id="IPR037185">
    <property type="entry name" value="EmrE-like"/>
</dbReference>
<evidence type="ECO:0000256" key="6">
    <source>
        <dbReference type="RuleBase" id="RU003942"/>
    </source>
</evidence>